<organism evidence="1 2">
    <name type="scientific">Massilia timonae</name>
    <dbReference type="NCBI Taxonomy" id="47229"/>
    <lineage>
        <taxon>Bacteria</taxon>
        <taxon>Pseudomonadati</taxon>
        <taxon>Pseudomonadota</taxon>
        <taxon>Betaproteobacteria</taxon>
        <taxon>Burkholderiales</taxon>
        <taxon>Oxalobacteraceae</taxon>
        <taxon>Telluria group</taxon>
        <taxon>Massilia</taxon>
    </lineage>
</organism>
<dbReference type="GO" id="GO:0032259">
    <property type="term" value="P:methylation"/>
    <property type="evidence" value="ECO:0007669"/>
    <property type="project" value="UniProtKB-KW"/>
</dbReference>
<dbReference type="AlphaFoldDB" id="A0A1S2N6E3"/>
<keyword evidence="1" id="KW-0489">Methyltransferase</keyword>
<dbReference type="GO" id="GO:0008168">
    <property type="term" value="F:methyltransferase activity"/>
    <property type="evidence" value="ECO:0007669"/>
    <property type="project" value="UniProtKB-KW"/>
</dbReference>
<evidence type="ECO:0000313" key="1">
    <source>
        <dbReference type="EMBL" id="OIJ40184.1"/>
    </source>
</evidence>
<sequence length="129" mass="13376">MVLAGNGTLHPAQDDAAIAHARPRTVLLNARLCALARHADDVTCLASPVTGGAVQVARIDQLFLLARSLGHEGRCGHGGLCRPGAGAQGQRIVQDGKALADAEQAQALGREAQVFDAERLPLLRAFGLA</sequence>
<reference evidence="1 2" key="1">
    <citation type="submission" date="2014-10" db="EMBL/GenBank/DDBJ databases">
        <authorList>
            <person name="Seo M.-J."/>
            <person name="Seok Y.J."/>
            <person name="Cha I.-T."/>
        </authorList>
    </citation>
    <scope>NUCLEOTIDE SEQUENCE [LARGE SCALE GENOMIC DNA]</scope>
    <source>
        <strain evidence="1 2">NEU</strain>
    </source>
</reference>
<dbReference type="RefSeq" id="WP_071361478.1">
    <property type="nucleotide sequence ID" value="NZ_JRYB01000001.1"/>
</dbReference>
<comment type="caution">
    <text evidence="1">The sequence shown here is derived from an EMBL/GenBank/DDBJ whole genome shotgun (WGS) entry which is preliminary data.</text>
</comment>
<dbReference type="EMBL" id="JRYB01000001">
    <property type="protein sequence ID" value="OIJ40184.1"/>
    <property type="molecule type" value="Genomic_DNA"/>
</dbReference>
<keyword evidence="1" id="KW-0808">Transferase</keyword>
<gene>
    <name evidence="1" type="ORF">LO55_2208</name>
</gene>
<proteinExistence type="predicted"/>
<protein>
    <submittedName>
        <fullName evidence="1">Methyltransferase regulatory, predicted domain protein</fullName>
    </submittedName>
</protein>
<accession>A0A1S2N6E3</accession>
<dbReference type="Proteomes" id="UP000180246">
    <property type="component" value="Unassembled WGS sequence"/>
</dbReference>
<name>A0A1S2N6E3_9BURK</name>
<evidence type="ECO:0000313" key="2">
    <source>
        <dbReference type="Proteomes" id="UP000180246"/>
    </source>
</evidence>